<gene>
    <name evidence="2" type="ORF">VZ95_11120</name>
</gene>
<reference evidence="2 3" key="1">
    <citation type="submission" date="2015-03" db="EMBL/GenBank/DDBJ databases">
        <title>Draft genome sequence of Elstera litoralis.</title>
        <authorList>
            <person name="Rahalkar M.C."/>
            <person name="Dhakephalkar P.K."/>
            <person name="Pore S.D."/>
            <person name="Arora P."/>
            <person name="Kapse N.G."/>
            <person name="Pandit P.S."/>
        </authorList>
    </citation>
    <scope>NUCLEOTIDE SEQUENCE [LARGE SCALE GENOMIC DNA]</scope>
    <source>
        <strain evidence="2 3">Dia-1</strain>
    </source>
</reference>
<comment type="similarity">
    <text evidence="1">Belongs to the UPF0262 family.</text>
</comment>
<dbReference type="EMBL" id="LAJY01000272">
    <property type="protein sequence ID" value="KJV09502.1"/>
    <property type="molecule type" value="Genomic_DNA"/>
</dbReference>
<accession>A0A0F3IS86</accession>
<dbReference type="NCBIfam" id="NF002769">
    <property type="entry name" value="PRK02853.1"/>
    <property type="match status" value="1"/>
</dbReference>
<evidence type="ECO:0000256" key="1">
    <source>
        <dbReference type="HAMAP-Rule" id="MF_00678"/>
    </source>
</evidence>
<dbReference type="PIRSF" id="PIRSF032146">
    <property type="entry name" value="UCP032146"/>
    <property type="match status" value="1"/>
</dbReference>
<dbReference type="AlphaFoldDB" id="A0A0F3IS86"/>
<keyword evidence="3" id="KW-1185">Reference proteome</keyword>
<dbReference type="OrthoDB" id="9798434at2"/>
<evidence type="ECO:0000313" key="2">
    <source>
        <dbReference type="EMBL" id="KJV09502.1"/>
    </source>
</evidence>
<organism evidence="2 3">
    <name type="scientific">Elstera litoralis</name>
    <dbReference type="NCBI Taxonomy" id="552518"/>
    <lineage>
        <taxon>Bacteria</taxon>
        <taxon>Pseudomonadati</taxon>
        <taxon>Pseudomonadota</taxon>
        <taxon>Alphaproteobacteria</taxon>
        <taxon>Rhodospirillales</taxon>
        <taxon>Rhodospirillaceae</taxon>
        <taxon>Elstera</taxon>
    </lineage>
</organism>
<sequence length="157" mass="18101">MSEADNRLVDVKLDEKSVVRRNQTVEHERAIALFDLMEENSFALIGHPGPYHLRLGIEDNRLILDVRSPTEDALERVQLPLAGFRSVVRDYFQICDSYYTAIKTQSLAQIEAIDMGRRGLHNEGSEMLRDRLQEKITLDHNTARRLFTLICVLHIRG</sequence>
<dbReference type="Proteomes" id="UP000033774">
    <property type="component" value="Unassembled WGS sequence"/>
</dbReference>
<proteinExistence type="inferred from homology"/>
<evidence type="ECO:0000313" key="3">
    <source>
        <dbReference type="Proteomes" id="UP000033774"/>
    </source>
</evidence>
<comment type="caution">
    <text evidence="2">The sequence shown here is derived from an EMBL/GenBank/DDBJ whole genome shotgun (WGS) entry which is preliminary data.</text>
</comment>
<name>A0A0F3IS86_9PROT</name>
<dbReference type="PATRIC" id="fig|552518.3.peg.1708"/>
<dbReference type="HAMAP" id="MF_00678">
    <property type="entry name" value="UPF0262"/>
    <property type="match status" value="1"/>
</dbReference>
<dbReference type="RefSeq" id="WP_045775901.1">
    <property type="nucleotide sequence ID" value="NZ_LAJY01000272.1"/>
</dbReference>
<dbReference type="InterPro" id="IPR008321">
    <property type="entry name" value="UCP032146"/>
</dbReference>
<protein>
    <recommendedName>
        <fullName evidence="1">UPF0262 protein VZ95_11120</fullName>
    </recommendedName>
</protein>
<dbReference type="Pfam" id="PF06793">
    <property type="entry name" value="UPF0262"/>
    <property type="match status" value="1"/>
</dbReference>